<feature type="transmembrane region" description="Helical" evidence="1">
    <location>
        <begin position="118"/>
        <end position="136"/>
    </location>
</feature>
<dbReference type="STRING" id="638303.Thal_1051"/>
<dbReference type="RefSeq" id="WP_012992089.1">
    <property type="nucleotide sequence ID" value="NC_013894.1"/>
</dbReference>
<protein>
    <submittedName>
        <fullName evidence="3">Uncharacterized protein</fullName>
    </submittedName>
</protein>
<evidence type="ECO:0000313" key="3">
    <source>
        <dbReference type="EMBL" id="ADC89683.1"/>
    </source>
</evidence>
<dbReference type="HOGENOM" id="CLU_105325_1_0_0"/>
<feature type="signal peptide" evidence="2">
    <location>
        <begin position="1"/>
        <end position="19"/>
    </location>
</feature>
<reference evidence="4" key="1">
    <citation type="journal article" date="2010" name="Stand. Genomic Sci.">
        <title>Complete genome sequence of Thermocrinis albus type strain (HI 11/12T).</title>
        <authorList>
            <person name="Wirth R."/>
            <person name="Sikorski J."/>
            <person name="Brambilla E."/>
            <person name="Misra M."/>
            <person name="Lapidus A."/>
            <person name="Copeland A."/>
            <person name="Nolan M."/>
            <person name="Lucas S."/>
            <person name="Chen F."/>
            <person name="Tice H."/>
            <person name="Cheng J.F."/>
            <person name="Han C."/>
            <person name="Detter J.C."/>
            <person name="Tapia R."/>
            <person name="Bruce D."/>
            <person name="Goodwin L."/>
            <person name="Pitluck S."/>
            <person name="Pati A."/>
            <person name="Anderson I."/>
            <person name="Ivanova N."/>
            <person name="Mavromatis K."/>
            <person name="Mikhailova N."/>
            <person name="Chen A."/>
            <person name="Palaniappan K."/>
            <person name="Bilek Y."/>
            <person name="Hader T."/>
            <person name="Land M."/>
            <person name="Hauser L."/>
            <person name="Chang Y.J."/>
            <person name="Jeffries C.D."/>
            <person name="Tindall B.J."/>
            <person name="Rohde M."/>
            <person name="Goker M."/>
            <person name="Bristow J."/>
            <person name="Eisen J.A."/>
            <person name="Markowitz V."/>
            <person name="Hugenholtz P."/>
            <person name="Kyrpides N.C."/>
            <person name="Klenk H.P."/>
        </authorList>
    </citation>
    <scope>NUCLEOTIDE SEQUENCE [LARGE SCALE GENOMIC DNA]</scope>
    <source>
        <strain evidence="4">DSM 14484 / JCM 11386 / HI 11/12</strain>
    </source>
</reference>
<keyword evidence="4" id="KW-1185">Reference proteome</keyword>
<keyword evidence="2" id="KW-0732">Signal</keyword>
<dbReference type="KEGG" id="tal:Thal_1051"/>
<dbReference type="eggNOG" id="COG5266">
    <property type="taxonomic scope" value="Bacteria"/>
</dbReference>
<accession>D3SLQ3</accession>
<keyword evidence="1" id="KW-0472">Membrane</keyword>
<organism evidence="3 4">
    <name type="scientific">Thermocrinis albus (strain DSM 14484 / JCM 11386 / HI 11/12)</name>
    <dbReference type="NCBI Taxonomy" id="638303"/>
    <lineage>
        <taxon>Bacteria</taxon>
        <taxon>Pseudomonadati</taxon>
        <taxon>Aquificota</taxon>
        <taxon>Aquificia</taxon>
        <taxon>Aquificales</taxon>
        <taxon>Aquificaceae</taxon>
        <taxon>Thermocrinis</taxon>
    </lineage>
</organism>
<feature type="chain" id="PRO_5003050558" evidence="2">
    <location>
        <begin position="20"/>
        <end position="139"/>
    </location>
</feature>
<dbReference type="AlphaFoldDB" id="D3SLQ3"/>
<evidence type="ECO:0000313" key="4">
    <source>
        <dbReference type="Proteomes" id="UP000002043"/>
    </source>
</evidence>
<dbReference type="Proteomes" id="UP000002043">
    <property type="component" value="Chromosome"/>
</dbReference>
<proteinExistence type="predicted"/>
<evidence type="ECO:0000256" key="1">
    <source>
        <dbReference type="SAM" id="Phobius"/>
    </source>
</evidence>
<dbReference type="EMBL" id="CP001931">
    <property type="protein sequence ID" value="ADC89683.1"/>
    <property type="molecule type" value="Genomic_DNA"/>
</dbReference>
<evidence type="ECO:0000256" key="2">
    <source>
        <dbReference type="SAM" id="SignalP"/>
    </source>
</evidence>
<keyword evidence="1" id="KW-1133">Transmembrane helix</keyword>
<keyword evidence="1" id="KW-0812">Transmembrane</keyword>
<name>D3SLQ3_THEAH</name>
<sequence>MFLRYIEILLLLLSSVVLAHDVQHTVNWEGKCAVVRFFFPDGTPFSYESYKVFSERSQVPFQIGRTDALGRVVFCPSTPGVWRVSTYSEDGHGARVDIEVKEVGAVEKVSLYERYSKVLTGVSLLIGIWGLYQIYVRRR</sequence>
<gene>
    <name evidence="3" type="ordered locus">Thal_1051</name>
</gene>